<sequence>MAKQRVMLTLPGELRSEPIIYTLGLQFNLLITIRQADLTEDRGWIVLELEGADKDIEAGITWATSKGVRVDTVSEQ</sequence>
<dbReference type="InterPro" id="IPR045865">
    <property type="entry name" value="ACT-like_dom_sf"/>
</dbReference>
<dbReference type="AlphaFoldDB" id="X1F3T4"/>
<protein>
    <recommendedName>
        <fullName evidence="1">NIL domain-containing protein</fullName>
    </recommendedName>
</protein>
<dbReference type="SUPFAM" id="SSF55021">
    <property type="entry name" value="ACT-like"/>
    <property type="match status" value="1"/>
</dbReference>
<dbReference type="EMBL" id="BARU01008366">
    <property type="protein sequence ID" value="GAH40306.1"/>
    <property type="molecule type" value="Genomic_DNA"/>
</dbReference>
<evidence type="ECO:0000313" key="2">
    <source>
        <dbReference type="EMBL" id="GAH40306.1"/>
    </source>
</evidence>
<gene>
    <name evidence="2" type="ORF">S03H2_16382</name>
</gene>
<evidence type="ECO:0000259" key="1">
    <source>
        <dbReference type="SMART" id="SM00930"/>
    </source>
</evidence>
<name>X1F3T4_9ZZZZ</name>
<comment type="caution">
    <text evidence="2">The sequence shown here is derived from an EMBL/GenBank/DDBJ whole genome shotgun (WGS) entry which is preliminary data.</text>
</comment>
<reference evidence="2" key="1">
    <citation type="journal article" date="2014" name="Front. Microbiol.">
        <title>High frequency of phylogenetically diverse reductive dehalogenase-homologous genes in deep subseafloor sedimentary metagenomes.</title>
        <authorList>
            <person name="Kawai M."/>
            <person name="Futagami T."/>
            <person name="Toyoda A."/>
            <person name="Takaki Y."/>
            <person name="Nishi S."/>
            <person name="Hori S."/>
            <person name="Arai W."/>
            <person name="Tsubouchi T."/>
            <person name="Morono Y."/>
            <person name="Uchiyama I."/>
            <person name="Ito T."/>
            <person name="Fujiyama A."/>
            <person name="Inagaki F."/>
            <person name="Takami H."/>
        </authorList>
    </citation>
    <scope>NUCLEOTIDE SEQUENCE</scope>
    <source>
        <strain evidence="2">Expedition CK06-06</strain>
    </source>
</reference>
<feature type="domain" description="NIL" evidence="1">
    <location>
        <begin position="2"/>
        <end position="73"/>
    </location>
</feature>
<organism evidence="2">
    <name type="scientific">marine sediment metagenome</name>
    <dbReference type="NCBI Taxonomy" id="412755"/>
    <lineage>
        <taxon>unclassified sequences</taxon>
        <taxon>metagenomes</taxon>
        <taxon>ecological metagenomes</taxon>
    </lineage>
</organism>
<accession>X1F3T4</accession>
<dbReference type="Gene3D" id="3.30.70.260">
    <property type="match status" value="1"/>
</dbReference>
<proteinExistence type="predicted"/>
<dbReference type="Pfam" id="PF09383">
    <property type="entry name" value="NIL"/>
    <property type="match status" value="1"/>
</dbReference>
<dbReference type="InterPro" id="IPR018449">
    <property type="entry name" value="NIL_domain"/>
</dbReference>
<dbReference type="SMART" id="SM00930">
    <property type="entry name" value="NIL"/>
    <property type="match status" value="1"/>
</dbReference>